<evidence type="ECO:0000313" key="2">
    <source>
        <dbReference type="Proteomes" id="UP000325672"/>
    </source>
</evidence>
<dbReference type="AlphaFoldDB" id="A0A5N6SNS1"/>
<dbReference type="GeneID" id="43635697"/>
<evidence type="ECO:0000313" key="1">
    <source>
        <dbReference type="EMBL" id="KAE8135013.1"/>
    </source>
</evidence>
<protein>
    <submittedName>
        <fullName evidence="1">Uncharacterized protein</fullName>
    </submittedName>
</protein>
<reference evidence="1 2" key="1">
    <citation type="submission" date="2019-04" db="EMBL/GenBank/DDBJ databases">
        <title>Friends and foes A comparative genomics study of 23 Aspergillus species from section Flavi.</title>
        <authorList>
            <consortium name="DOE Joint Genome Institute"/>
            <person name="Kjaerbolling I."/>
            <person name="Vesth T."/>
            <person name="Frisvad J.C."/>
            <person name="Nybo J.L."/>
            <person name="Theobald S."/>
            <person name="Kildgaard S."/>
            <person name="Isbrandt T."/>
            <person name="Kuo A."/>
            <person name="Sato A."/>
            <person name="Lyhne E.K."/>
            <person name="Kogle M.E."/>
            <person name="Wiebenga A."/>
            <person name="Kun R.S."/>
            <person name="Lubbers R.J."/>
            <person name="Makela M.R."/>
            <person name="Barry K."/>
            <person name="Chovatia M."/>
            <person name="Clum A."/>
            <person name="Daum C."/>
            <person name="Haridas S."/>
            <person name="He G."/>
            <person name="LaButti K."/>
            <person name="Lipzen A."/>
            <person name="Mondo S."/>
            <person name="Riley R."/>
            <person name="Salamov A."/>
            <person name="Simmons B.A."/>
            <person name="Magnuson J.K."/>
            <person name="Henrissat B."/>
            <person name="Mortensen U.H."/>
            <person name="Larsen T.O."/>
            <person name="Devries R.P."/>
            <person name="Grigoriev I.V."/>
            <person name="Machida M."/>
            <person name="Baker S.E."/>
            <person name="Andersen M.R."/>
        </authorList>
    </citation>
    <scope>NUCLEOTIDE SEQUENCE [LARGE SCALE GENOMIC DNA]</scope>
    <source>
        <strain evidence="1 2">CBS 117625</strain>
    </source>
</reference>
<dbReference type="RefSeq" id="XP_031911076.1">
    <property type="nucleotide sequence ID" value="XM_032051487.1"/>
</dbReference>
<keyword evidence="2" id="KW-1185">Reference proteome</keyword>
<dbReference type="EMBL" id="ML743597">
    <property type="protein sequence ID" value="KAE8135013.1"/>
    <property type="molecule type" value="Genomic_DNA"/>
</dbReference>
<proteinExistence type="predicted"/>
<name>A0A5N6SNS1_ASPPS</name>
<organism evidence="1 2">
    <name type="scientific">Aspergillus pseudotamarii</name>
    <dbReference type="NCBI Taxonomy" id="132259"/>
    <lineage>
        <taxon>Eukaryota</taxon>
        <taxon>Fungi</taxon>
        <taxon>Dikarya</taxon>
        <taxon>Ascomycota</taxon>
        <taxon>Pezizomycotina</taxon>
        <taxon>Eurotiomycetes</taxon>
        <taxon>Eurotiomycetidae</taxon>
        <taxon>Eurotiales</taxon>
        <taxon>Aspergillaceae</taxon>
        <taxon>Aspergillus</taxon>
        <taxon>Aspergillus subgen. Circumdati</taxon>
    </lineage>
</organism>
<accession>A0A5N6SNS1</accession>
<gene>
    <name evidence="1" type="ORF">BDV38DRAFT_144014</name>
</gene>
<sequence length="199" mass="22277">MHATVHPIHGFRYRSIQAAWMPQFPLQLKLTAWPHIGTTGRYESFIISSSDPSWTHPHPANSYYGRQRPSSESSCQMALGYTLPSLVHKISHFQPVISPTGGCIRVGRSTVSSFCRWLASGAFQLGPNQLNSLDDDQPKRLPRLALTELIGRSPLSSTSSPCHLRVSEICSTSAQQIYSYFWFPVYRNDSLSVSPKVEL</sequence>
<dbReference type="Proteomes" id="UP000325672">
    <property type="component" value="Unassembled WGS sequence"/>
</dbReference>